<name>A0ABW2ACW2_9MICO</name>
<reference evidence="4" key="1">
    <citation type="journal article" date="2019" name="Int. J. Syst. Evol. Microbiol.">
        <title>The Global Catalogue of Microorganisms (GCM) 10K type strain sequencing project: providing services to taxonomists for standard genome sequencing and annotation.</title>
        <authorList>
            <consortium name="The Broad Institute Genomics Platform"/>
            <consortium name="The Broad Institute Genome Sequencing Center for Infectious Disease"/>
            <person name="Wu L."/>
            <person name="Ma J."/>
        </authorList>
    </citation>
    <scope>NUCLEOTIDE SEQUENCE [LARGE SCALE GENOMIC DNA]</scope>
    <source>
        <strain evidence="4">CCUG 58127</strain>
    </source>
</reference>
<feature type="compositionally biased region" description="Low complexity" evidence="1">
    <location>
        <begin position="33"/>
        <end position="45"/>
    </location>
</feature>
<feature type="region of interest" description="Disordered" evidence="1">
    <location>
        <begin position="127"/>
        <end position="147"/>
    </location>
</feature>
<dbReference type="RefSeq" id="WP_382399213.1">
    <property type="nucleotide sequence ID" value="NZ_JBHSWH010000001.1"/>
</dbReference>
<evidence type="ECO:0000313" key="4">
    <source>
        <dbReference type="Proteomes" id="UP001596298"/>
    </source>
</evidence>
<dbReference type="Proteomes" id="UP001596298">
    <property type="component" value="Unassembled WGS sequence"/>
</dbReference>
<feature type="compositionally biased region" description="Low complexity" evidence="1">
    <location>
        <begin position="205"/>
        <end position="224"/>
    </location>
</feature>
<keyword evidence="2" id="KW-0732">Signal</keyword>
<feature type="region of interest" description="Disordered" evidence="1">
    <location>
        <begin position="33"/>
        <end position="80"/>
    </location>
</feature>
<keyword evidence="4" id="KW-1185">Reference proteome</keyword>
<gene>
    <name evidence="3" type="ORF">ACFQDH_05445</name>
</gene>
<evidence type="ECO:0000256" key="2">
    <source>
        <dbReference type="SAM" id="SignalP"/>
    </source>
</evidence>
<sequence length="292" mass="27149">MLINKSFGAVLGAAGVLLLAGCGGGAATAVSSPAATGTGSASASGPGNGRSGFRQPGVSGVIASHTGSTATVNSTSGQSSTVTWTSSTPIVEQQPATAAAIVNGSCVSIRSAGTGFGGGRGGAGRLSAGASGVPTGARPSGARRSGNFTLPSKVTATAVTVQAASACGSSGSAAAGGGFGGFSGKVSKRSSGGFTLTVTVRDRAGGSSASPSKPAASSPKAVAVTTDSSTTYIKEVKGSAASLTAGECMTALGTQSGSALAARQIVVSQSVNGTCDSGFGGRGAGGTGATNG</sequence>
<dbReference type="PROSITE" id="PS51257">
    <property type="entry name" value="PROKAR_LIPOPROTEIN"/>
    <property type="match status" value="1"/>
</dbReference>
<evidence type="ECO:0008006" key="5">
    <source>
        <dbReference type="Google" id="ProtNLM"/>
    </source>
</evidence>
<evidence type="ECO:0000256" key="1">
    <source>
        <dbReference type="SAM" id="MobiDB-lite"/>
    </source>
</evidence>
<accession>A0ABW2ACW2</accession>
<protein>
    <recommendedName>
        <fullName evidence="5">DUF5666 domain-containing protein</fullName>
    </recommendedName>
</protein>
<comment type="caution">
    <text evidence="3">The sequence shown here is derived from an EMBL/GenBank/DDBJ whole genome shotgun (WGS) entry which is preliminary data.</text>
</comment>
<proteinExistence type="predicted"/>
<feature type="compositionally biased region" description="Polar residues" evidence="1">
    <location>
        <begin position="65"/>
        <end position="80"/>
    </location>
</feature>
<evidence type="ECO:0000313" key="3">
    <source>
        <dbReference type="EMBL" id="MFC6704722.1"/>
    </source>
</evidence>
<dbReference type="EMBL" id="JBHSWH010000001">
    <property type="protein sequence ID" value="MFC6704722.1"/>
    <property type="molecule type" value="Genomic_DNA"/>
</dbReference>
<feature type="chain" id="PRO_5046439592" description="DUF5666 domain-containing protein" evidence="2">
    <location>
        <begin position="29"/>
        <end position="292"/>
    </location>
</feature>
<feature type="signal peptide" evidence="2">
    <location>
        <begin position="1"/>
        <end position="28"/>
    </location>
</feature>
<feature type="region of interest" description="Disordered" evidence="1">
    <location>
        <begin position="203"/>
        <end position="224"/>
    </location>
</feature>
<organism evidence="3 4">
    <name type="scientific">Flexivirga alba</name>
    <dbReference type="NCBI Taxonomy" id="702742"/>
    <lineage>
        <taxon>Bacteria</taxon>
        <taxon>Bacillati</taxon>
        <taxon>Actinomycetota</taxon>
        <taxon>Actinomycetes</taxon>
        <taxon>Micrococcales</taxon>
        <taxon>Dermacoccaceae</taxon>
        <taxon>Flexivirga</taxon>
    </lineage>
</organism>